<protein>
    <recommendedName>
        <fullName evidence="3">Copper chaperone CopZ</fullName>
    </recommendedName>
</protein>
<accession>A0ABP7X2K9</accession>
<dbReference type="RefSeq" id="WP_345106077.1">
    <property type="nucleotide sequence ID" value="NZ_BAABCV010000011.1"/>
</dbReference>
<dbReference type="Proteomes" id="UP001500841">
    <property type="component" value="Unassembled WGS sequence"/>
</dbReference>
<evidence type="ECO:0000313" key="2">
    <source>
        <dbReference type="Proteomes" id="UP001500841"/>
    </source>
</evidence>
<reference evidence="2" key="1">
    <citation type="journal article" date="2019" name="Int. J. Syst. Evol. Microbiol.">
        <title>The Global Catalogue of Microorganisms (GCM) 10K type strain sequencing project: providing services to taxonomists for standard genome sequencing and annotation.</title>
        <authorList>
            <consortium name="The Broad Institute Genomics Platform"/>
            <consortium name="The Broad Institute Genome Sequencing Center for Infectious Disease"/>
            <person name="Wu L."/>
            <person name="Ma J."/>
        </authorList>
    </citation>
    <scope>NUCLEOTIDE SEQUENCE [LARGE SCALE GENOMIC DNA]</scope>
    <source>
        <strain evidence="2">JCM 17085</strain>
    </source>
</reference>
<gene>
    <name evidence="1" type="ORF">GCM10022392_29200</name>
</gene>
<name>A0ABP7X2K9_9SPHI</name>
<dbReference type="EMBL" id="BAABCV010000011">
    <property type="protein sequence ID" value="GAA4102376.1"/>
    <property type="molecule type" value="Genomic_DNA"/>
</dbReference>
<proteinExistence type="predicted"/>
<comment type="caution">
    <text evidence="1">The sequence shown here is derived from an EMBL/GenBank/DDBJ whole genome shotgun (WGS) entry which is preliminary data.</text>
</comment>
<evidence type="ECO:0000313" key="1">
    <source>
        <dbReference type="EMBL" id="GAA4102376.1"/>
    </source>
</evidence>
<sequence>MRMVVEVFKTNVNEIEISERLIRQVLDHFPRSRVNFDMEDCDRILRVEADAVSPEKIIEILAANGYFCEALI</sequence>
<keyword evidence="2" id="KW-1185">Reference proteome</keyword>
<organism evidence="1 2">
    <name type="scientific">Mucilaginibacter panaciglaebae</name>
    <dbReference type="NCBI Taxonomy" id="502331"/>
    <lineage>
        <taxon>Bacteria</taxon>
        <taxon>Pseudomonadati</taxon>
        <taxon>Bacteroidota</taxon>
        <taxon>Sphingobacteriia</taxon>
        <taxon>Sphingobacteriales</taxon>
        <taxon>Sphingobacteriaceae</taxon>
        <taxon>Mucilaginibacter</taxon>
    </lineage>
</organism>
<evidence type="ECO:0008006" key="3">
    <source>
        <dbReference type="Google" id="ProtNLM"/>
    </source>
</evidence>